<dbReference type="GO" id="GO:0005886">
    <property type="term" value="C:plasma membrane"/>
    <property type="evidence" value="ECO:0007669"/>
    <property type="project" value="UniProtKB-SubCell"/>
</dbReference>
<dbReference type="Pfam" id="PF00664">
    <property type="entry name" value="ABC_membrane"/>
    <property type="match status" value="1"/>
</dbReference>
<evidence type="ECO:0000256" key="3">
    <source>
        <dbReference type="ARBA" id="ARBA00022475"/>
    </source>
</evidence>
<keyword evidence="4 9" id="KW-0812">Transmembrane</keyword>
<evidence type="ECO:0000256" key="4">
    <source>
        <dbReference type="ARBA" id="ARBA00022692"/>
    </source>
</evidence>
<dbReference type="Gene3D" id="1.20.1560.10">
    <property type="entry name" value="ABC transporter type 1, transmembrane domain"/>
    <property type="match status" value="1"/>
</dbReference>
<dbReference type="GO" id="GO:0016887">
    <property type="term" value="F:ATP hydrolysis activity"/>
    <property type="evidence" value="ECO:0007669"/>
    <property type="project" value="InterPro"/>
</dbReference>
<evidence type="ECO:0000256" key="1">
    <source>
        <dbReference type="ARBA" id="ARBA00004651"/>
    </source>
</evidence>
<evidence type="ECO:0000256" key="2">
    <source>
        <dbReference type="ARBA" id="ARBA00022448"/>
    </source>
</evidence>
<proteinExistence type="predicted"/>
<dbReference type="InterPro" id="IPR027417">
    <property type="entry name" value="P-loop_NTPase"/>
</dbReference>
<keyword evidence="6" id="KW-0067">ATP-binding</keyword>
<evidence type="ECO:0000313" key="13">
    <source>
        <dbReference type="Proteomes" id="UP000247744"/>
    </source>
</evidence>
<feature type="transmembrane region" description="Helical" evidence="9">
    <location>
        <begin position="166"/>
        <end position="183"/>
    </location>
</feature>
<evidence type="ECO:0008006" key="14">
    <source>
        <dbReference type="Google" id="ProtNLM"/>
    </source>
</evidence>
<dbReference type="Proteomes" id="UP000247744">
    <property type="component" value="Unassembled WGS sequence"/>
</dbReference>
<reference evidence="12 13" key="1">
    <citation type="submission" date="2018-05" db="EMBL/GenBank/DDBJ databases">
        <title>Reference genomes for bee gut microbiota database.</title>
        <authorList>
            <person name="Ellegaard K.M."/>
        </authorList>
    </citation>
    <scope>NUCLEOTIDE SEQUENCE [LARGE SCALE GENOMIC DNA]</scope>
    <source>
        <strain evidence="12 13">ESL0200</strain>
    </source>
</reference>
<feature type="transmembrane region" description="Helical" evidence="9">
    <location>
        <begin position="251"/>
        <end position="270"/>
    </location>
</feature>
<dbReference type="InterPro" id="IPR011527">
    <property type="entry name" value="ABC1_TM_dom"/>
</dbReference>
<evidence type="ECO:0000313" key="12">
    <source>
        <dbReference type="EMBL" id="PXY82537.1"/>
    </source>
</evidence>
<keyword evidence="8 9" id="KW-0472">Membrane</keyword>
<dbReference type="SUPFAM" id="SSF52540">
    <property type="entry name" value="P-loop containing nucleoside triphosphate hydrolases"/>
    <property type="match status" value="1"/>
</dbReference>
<dbReference type="OrthoDB" id="9806127at2"/>
<dbReference type="PROSITE" id="PS50929">
    <property type="entry name" value="ABC_TM1F"/>
    <property type="match status" value="1"/>
</dbReference>
<dbReference type="Gene3D" id="3.40.50.300">
    <property type="entry name" value="P-loop containing nucleotide triphosphate hydrolases"/>
    <property type="match status" value="1"/>
</dbReference>
<comment type="subcellular location">
    <subcellularLocation>
        <location evidence="1">Cell membrane</location>
        <topology evidence="1">Multi-pass membrane protein</topology>
    </subcellularLocation>
</comment>
<evidence type="ECO:0000256" key="6">
    <source>
        <dbReference type="ARBA" id="ARBA00022840"/>
    </source>
</evidence>
<comment type="caution">
    <text evidence="12">The sequence shown here is derived from an EMBL/GenBank/DDBJ whole genome shotgun (WGS) entry which is preliminary data.</text>
</comment>
<evidence type="ECO:0000256" key="5">
    <source>
        <dbReference type="ARBA" id="ARBA00022741"/>
    </source>
</evidence>
<keyword evidence="3" id="KW-1003">Cell membrane</keyword>
<feature type="transmembrane region" description="Helical" evidence="9">
    <location>
        <begin position="141"/>
        <end position="160"/>
    </location>
</feature>
<dbReference type="FunFam" id="3.40.50.300:FF:000854">
    <property type="entry name" value="Multidrug ABC transporter ATP-binding protein"/>
    <property type="match status" value="1"/>
</dbReference>
<dbReference type="GO" id="GO:0005524">
    <property type="term" value="F:ATP binding"/>
    <property type="evidence" value="ECO:0007669"/>
    <property type="project" value="UniProtKB-KW"/>
</dbReference>
<dbReference type="InterPro" id="IPR003439">
    <property type="entry name" value="ABC_transporter-like_ATP-bd"/>
</dbReference>
<dbReference type="GO" id="GO:0015421">
    <property type="term" value="F:ABC-type oligopeptide transporter activity"/>
    <property type="evidence" value="ECO:0007669"/>
    <property type="project" value="TreeGrafter"/>
</dbReference>
<protein>
    <recommendedName>
        <fullName evidence="14">ABC transporter ATP-binding protein</fullName>
    </recommendedName>
</protein>
<dbReference type="InterPro" id="IPR039421">
    <property type="entry name" value="Type_1_exporter"/>
</dbReference>
<dbReference type="PROSITE" id="PS50893">
    <property type="entry name" value="ABC_TRANSPORTER_2"/>
    <property type="match status" value="1"/>
</dbReference>
<organism evidence="12 13">
    <name type="scientific">Bifidobacterium asteroides</name>
    <dbReference type="NCBI Taxonomy" id="1684"/>
    <lineage>
        <taxon>Bacteria</taxon>
        <taxon>Bacillati</taxon>
        <taxon>Actinomycetota</taxon>
        <taxon>Actinomycetes</taxon>
        <taxon>Bifidobacteriales</taxon>
        <taxon>Bifidobacteriaceae</taxon>
        <taxon>Bifidobacterium</taxon>
    </lineage>
</organism>
<evidence type="ECO:0000256" key="9">
    <source>
        <dbReference type="SAM" id="Phobius"/>
    </source>
</evidence>
<keyword evidence="2" id="KW-0813">Transport</keyword>
<keyword evidence="7 9" id="KW-1133">Transmembrane helix</keyword>
<gene>
    <name evidence="12" type="ORF">DKK75_04710</name>
</gene>
<evidence type="ECO:0000256" key="8">
    <source>
        <dbReference type="ARBA" id="ARBA00023136"/>
    </source>
</evidence>
<dbReference type="CDD" id="cd18551">
    <property type="entry name" value="ABC_6TM_LmrA_like"/>
    <property type="match status" value="1"/>
</dbReference>
<dbReference type="Pfam" id="PF00005">
    <property type="entry name" value="ABC_tran"/>
    <property type="match status" value="1"/>
</dbReference>
<sequence>MSTMQTQQRQKTTIFNVFRLLKPHTAITVVVMSVGIVSSGLALLQPLCVNYLLHAIEQSQKLVRPIAVLALLFVAGIVLDGLGSNMANRLAAKIVFDKRSNLITCILGLPVQEYDKRESGDYVSTVISDTNELRSALSSDFFKVAANLLTACGSAVAMLFIDTRLFAVALITSCTSILLMIAASSRLQAYTELVQAKTARLSNAILRSLAGIRTIKAFMATVPETKRVVGTAEEVYRATVKVANKETIIRSIVNCAIQLTLLIVFSFGGAEIAKGDLDISNFISFSMYLTMVVSSLSSFSSSITTAFKALGPLRRIEDIESLRDKSETVSSSNMLSPDGHSSFDTANITLEFKDVCFSYNTADKDDERNTTLQNISFSAVPHQRTVIVGSSGSGKTTLLSLLEAFYRPDSGHILYNNVDSTDLNANDIRKVVSYIEQDAPIFSGSIRDNLTMGTIEASDETCWNALKLVNLDTKVRNLEQELNTQVGEQGHFLSGGERQRLSIARILLHRKPVILLDEPTSSLDSINQQKINALLREIFSEQTVIEVVHRMSTIEPGDQILVMEKGKIVACGTHDELKISSPAYRELLQMPTISQQTTDN</sequence>
<accession>A0A318M2S7</accession>
<feature type="transmembrane region" description="Helical" evidence="9">
    <location>
        <begin position="21"/>
        <end position="42"/>
    </location>
</feature>
<feature type="domain" description="ABC transporter" evidence="10">
    <location>
        <begin position="350"/>
        <end position="590"/>
    </location>
</feature>
<dbReference type="InterPro" id="IPR017871">
    <property type="entry name" value="ABC_transporter-like_CS"/>
</dbReference>
<keyword evidence="5" id="KW-0547">Nucleotide-binding</keyword>
<dbReference type="PANTHER" id="PTHR43394">
    <property type="entry name" value="ATP-DEPENDENT PERMEASE MDL1, MITOCHONDRIAL"/>
    <property type="match status" value="1"/>
</dbReference>
<evidence type="ECO:0000259" key="11">
    <source>
        <dbReference type="PROSITE" id="PS50929"/>
    </source>
</evidence>
<name>A0A318M2S7_9BIFI</name>
<evidence type="ECO:0000256" key="7">
    <source>
        <dbReference type="ARBA" id="ARBA00022989"/>
    </source>
</evidence>
<evidence type="ECO:0000259" key="10">
    <source>
        <dbReference type="PROSITE" id="PS50893"/>
    </source>
</evidence>
<dbReference type="SMART" id="SM00382">
    <property type="entry name" value="AAA"/>
    <property type="match status" value="1"/>
</dbReference>
<dbReference type="PROSITE" id="PS00211">
    <property type="entry name" value="ABC_TRANSPORTER_1"/>
    <property type="match status" value="1"/>
</dbReference>
<dbReference type="InterPro" id="IPR003593">
    <property type="entry name" value="AAA+_ATPase"/>
</dbReference>
<feature type="domain" description="ABC transmembrane type-1" evidence="11">
    <location>
        <begin position="29"/>
        <end position="305"/>
    </location>
</feature>
<dbReference type="PANTHER" id="PTHR43394:SF1">
    <property type="entry name" value="ATP-BINDING CASSETTE SUB-FAMILY B MEMBER 10, MITOCHONDRIAL"/>
    <property type="match status" value="1"/>
</dbReference>
<dbReference type="AlphaFoldDB" id="A0A318M2S7"/>
<dbReference type="EMBL" id="QGLL01000007">
    <property type="protein sequence ID" value="PXY82537.1"/>
    <property type="molecule type" value="Genomic_DNA"/>
</dbReference>
<dbReference type="SUPFAM" id="SSF90123">
    <property type="entry name" value="ABC transporter transmembrane region"/>
    <property type="match status" value="1"/>
</dbReference>
<dbReference type="InterPro" id="IPR036640">
    <property type="entry name" value="ABC1_TM_sf"/>
</dbReference>
<feature type="transmembrane region" description="Helical" evidence="9">
    <location>
        <begin position="62"/>
        <end position="83"/>
    </location>
</feature>